<dbReference type="Gene3D" id="3.40.50.970">
    <property type="match status" value="2"/>
</dbReference>
<dbReference type="PROSITE" id="PS50206">
    <property type="entry name" value="RHODANESE_3"/>
    <property type="match status" value="1"/>
</dbReference>
<dbReference type="InterPro" id="IPR029061">
    <property type="entry name" value="THDP-binding"/>
</dbReference>
<dbReference type="PANTHER" id="PTHR42916">
    <property type="entry name" value="2-SUCCINYL-5-ENOLPYRUVYL-6-HYDROXY-3-CYCLOHEXENE-1-CARBOXYLATE SYNTHASE"/>
    <property type="match status" value="1"/>
</dbReference>
<dbReference type="NCBIfam" id="TIGR00173">
    <property type="entry name" value="menD"/>
    <property type="match status" value="1"/>
</dbReference>
<accession>A0A094SRY9</accession>
<dbReference type="InterPro" id="IPR011766">
    <property type="entry name" value="TPP_enzyme_TPP-bd"/>
</dbReference>
<dbReference type="Pfam" id="PF16582">
    <property type="entry name" value="TPP_enzyme_M_2"/>
    <property type="match status" value="1"/>
</dbReference>
<dbReference type="GO" id="GO:0009234">
    <property type="term" value="P:menaquinone biosynthetic process"/>
    <property type="evidence" value="ECO:0007669"/>
    <property type="project" value="InterPro"/>
</dbReference>
<dbReference type="InterPro" id="IPR032264">
    <property type="entry name" value="MenD_middle"/>
</dbReference>
<dbReference type="Gene3D" id="3.40.50.1220">
    <property type="entry name" value="TPP-binding domain"/>
    <property type="match status" value="1"/>
</dbReference>
<proteinExistence type="inferred from homology"/>
<dbReference type="InterPro" id="IPR001763">
    <property type="entry name" value="Rhodanese-like_dom"/>
</dbReference>
<comment type="caution">
    <text evidence="7">The sequence shown here is derived from an EMBL/GenBank/DDBJ whole genome shotgun (WGS) entry which is preliminary data.</text>
</comment>
<evidence type="ECO:0000256" key="3">
    <source>
        <dbReference type="ARBA" id="ARBA00022842"/>
    </source>
</evidence>
<reference evidence="7" key="1">
    <citation type="submission" date="2014-06" db="EMBL/GenBank/DDBJ databases">
        <title>Key roles for freshwater Actinobacteria revealed by deep metagenomic sequencing.</title>
        <authorList>
            <person name="Ghai R."/>
            <person name="Mizuno C.M."/>
            <person name="Picazo A."/>
            <person name="Camacho A."/>
            <person name="Rodriguez-Valera F."/>
        </authorList>
    </citation>
    <scope>NUCLEOTIDE SEQUENCE</scope>
</reference>
<dbReference type="HAMAP" id="MF_01659">
    <property type="entry name" value="MenD"/>
    <property type="match status" value="1"/>
</dbReference>
<evidence type="ECO:0000256" key="2">
    <source>
        <dbReference type="ARBA" id="ARBA00022723"/>
    </source>
</evidence>
<dbReference type="SUPFAM" id="SSF52518">
    <property type="entry name" value="Thiamin diphosphate-binding fold (THDP-binding)"/>
    <property type="match status" value="2"/>
</dbReference>
<dbReference type="GO" id="GO:0046872">
    <property type="term" value="F:metal ion binding"/>
    <property type="evidence" value="ECO:0007669"/>
    <property type="project" value="UniProtKB-KW"/>
</dbReference>
<dbReference type="PANTHER" id="PTHR42916:SF1">
    <property type="entry name" value="PROTEIN PHYLLO, CHLOROPLASTIC"/>
    <property type="match status" value="1"/>
</dbReference>
<protein>
    <recommendedName>
        <fullName evidence="6">Rhodanese domain-containing protein</fullName>
    </recommendedName>
</protein>
<dbReference type="GO" id="GO:0070204">
    <property type="term" value="F:2-succinyl-5-enolpyruvyl-6-hydroxy-3-cyclohexene-1-carboxylic-acid synthase activity"/>
    <property type="evidence" value="ECO:0007669"/>
    <property type="project" value="InterPro"/>
</dbReference>
<evidence type="ECO:0000256" key="5">
    <source>
        <dbReference type="ARBA" id="ARBA00023211"/>
    </source>
</evidence>
<dbReference type="CDD" id="cd07037">
    <property type="entry name" value="TPP_PYR_MenD"/>
    <property type="match status" value="1"/>
</dbReference>
<keyword evidence="4" id="KW-0786">Thiamine pyrophosphate</keyword>
<feature type="domain" description="Rhodanese" evidence="6">
    <location>
        <begin position="42"/>
        <end position="123"/>
    </location>
</feature>
<keyword evidence="2" id="KW-0479">Metal-binding</keyword>
<dbReference type="CDD" id="cd02009">
    <property type="entry name" value="TPP_SHCHC_synthase"/>
    <property type="match status" value="1"/>
</dbReference>
<dbReference type="InterPro" id="IPR012001">
    <property type="entry name" value="Thiamin_PyroP_enz_TPP-bd_dom"/>
</dbReference>
<dbReference type="InterPro" id="IPR004433">
    <property type="entry name" value="MenaQ_synth_MenD"/>
</dbReference>
<sequence>MESNLLRERLAGRPFEDVQATFCAVLVDEWIQQGIQVAIVAPGSRSTPLALALAGRDDIRIEVFHDERSAAFAALGVGLATGVPAVLLCTSGTAAAHFYAAVIEADLSHVPLLVVTADRPTELKDVGAPQTIDQTKMYGDTVRWFHDPGVADLSACNSWRALARQSFASTVGLRPGPSHINLPFREPLVGTAVDVPRDSVKLSQFVGRPLLTNAQYELIVTQLSHQSGVIVAGKGCGDSAKVSQLAKRLGWPVLADSRSGCQGIPEAVIYFDSILRHQAFSESHQPQAFLRLGEAPSSKVLSQFISGSSAVQIHVGQFDDPFDADHKVASHITCDPSTFCEALASLIHATTKMHYLNQWLKADELAEASIAKYQEESVGSLSGPTASRIVAESLKTSQNLVVSSSMPVRDLEWFGGDCSRFRVFSNRGANGIDGVVATAIGVAIATERPTIVLIGDVAVLHDSSSLVSLTSREVEVKIVVTDNDGGGIFQYLSQASLVATEKFEKLFGTPHGSDLVRLAEAHQISTFDCRTSSELRDVLARSGTCLIRIGTDRHNEVLVHQEINTKVAFALDHM</sequence>
<gene>
    <name evidence="7" type="ORF">GM51_1755</name>
</gene>
<dbReference type="PIRSF" id="PIRSF004983">
    <property type="entry name" value="MenD"/>
    <property type="match status" value="1"/>
</dbReference>
<evidence type="ECO:0000256" key="4">
    <source>
        <dbReference type="ARBA" id="ARBA00023052"/>
    </source>
</evidence>
<keyword evidence="1" id="KW-0808">Transferase</keyword>
<dbReference type="GO" id="GO:0030976">
    <property type="term" value="F:thiamine pyrophosphate binding"/>
    <property type="evidence" value="ECO:0007669"/>
    <property type="project" value="InterPro"/>
</dbReference>
<name>A0A094SRY9_9ZZZZ</name>
<dbReference type="Pfam" id="PF02775">
    <property type="entry name" value="TPP_enzyme_C"/>
    <property type="match status" value="1"/>
</dbReference>
<keyword evidence="5" id="KW-0464">Manganese</keyword>
<dbReference type="AlphaFoldDB" id="A0A094SRY9"/>
<evidence type="ECO:0000313" key="7">
    <source>
        <dbReference type="EMBL" id="KGA21523.1"/>
    </source>
</evidence>
<evidence type="ECO:0000259" key="6">
    <source>
        <dbReference type="PROSITE" id="PS50206"/>
    </source>
</evidence>
<keyword evidence="3" id="KW-0460">Magnesium</keyword>
<evidence type="ECO:0000256" key="1">
    <source>
        <dbReference type="ARBA" id="ARBA00022679"/>
    </source>
</evidence>
<organism evidence="7">
    <name type="scientific">freshwater metagenome</name>
    <dbReference type="NCBI Taxonomy" id="449393"/>
    <lineage>
        <taxon>unclassified sequences</taxon>
        <taxon>metagenomes</taxon>
        <taxon>ecological metagenomes</taxon>
    </lineage>
</organism>
<dbReference type="EMBL" id="JNSL01000005">
    <property type="protein sequence ID" value="KGA21523.1"/>
    <property type="molecule type" value="Genomic_DNA"/>
</dbReference>
<dbReference type="Pfam" id="PF02776">
    <property type="entry name" value="TPP_enzyme_N"/>
    <property type="match status" value="1"/>
</dbReference>